<feature type="compositionally biased region" description="Low complexity" evidence="8">
    <location>
        <begin position="448"/>
        <end position="464"/>
    </location>
</feature>
<dbReference type="InterPro" id="IPR019786">
    <property type="entry name" value="Zinc_finger_PHD-type_CS"/>
</dbReference>
<dbReference type="Pfam" id="PF07744">
    <property type="entry name" value="SPOC"/>
    <property type="match status" value="1"/>
</dbReference>
<dbReference type="Proteomes" id="UP000613580">
    <property type="component" value="Unassembled WGS sequence"/>
</dbReference>
<dbReference type="PANTHER" id="PTHR11477:SF11">
    <property type="entry name" value="TRANSCRIPTION FACTOR BYE1"/>
    <property type="match status" value="1"/>
</dbReference>
<protein>
    <recommendedName>
        <fullName evidence="3">Transcription factor BYE1</fullName>
    </recommendedName>
</protein>
<dbReference type="GO" id="GO:0006362">
    <property type="term" value="P:transcription elongation by RNA polymerase I"/>
    <property type="evidence" value="ECO:0007669"/>
    <property type="project" value="TreeGrafter"/>
</dbReference>
<evidence type="ECO:0000256" key="8">
    <source>
        <dbReference type="SAM" id="MobiDB-lite"/>
    </source>
</evidence>
<dbReference type="InterPro" id="IPR001965">
    <property type="entry name" value="Znf_PHD"/>
</dbReference>
<dbReference type="GO" id="GO:0008270">
    <property type="term" value="F:zinc ion binding"/>
    <property type="evidence" value="ECO:0007669"/>
    <property type="project" value="UniProtKB-KW"/>
</dbReference>
<dbReference type="PANTHER" id="PTHR11477">
    <property type="entry name" value="TRANSCRIPTION FACTOR S-II ZINC FINGER DOMAIN-CONTAINING PROTEIN"/>
    <property type="match status" value="1"/>
</dbReference>
<dbReference type="PROSITE" id="PS01359">
    <property type="entry name" value="ZF_PHD_1"/>
    <property type="match status" value="1"/>
</dbReference>
<dbReference type="EMBL" id="JACAZE010000008">
    <property type="protein sequence ID" value="KAF7308546.1"/>
    <property type="molecule type" value="Genomic_DNA"/>
</dbReference>
<dbReference type="Pfam" id="PF07500">
    <property type="entry name" value="TFIIS_M"/>
    <property type="match status" value="1"/>
</dbReference>
<dbReference type="GO" id="GO:0006368">
    <property type="term" value="P:transcription elongation by RNA polymerase II"/>
    <property type="evidence" value="ECO:0007669"/>
    <property type="project" value="TreeGrafter"/>
</dbReference>
<comment type="similarity">
    <text evidence="2">Belongs to the BYE1 family.</text>
</comment>
<dbReference type="SUPFAM" id="SSF57903">
    <property type="entry name" value="FYVE/PHD zinc finger"/>
    <property type="match status" value="1"/>
</dbReference>
<evidence type="ECO:0000256" key="1">
    <source>
        <dbReference type="ARBA" id="ARBA00002311"/>
    </source>
</evidence>
<dbReference type="CDD" id="cd21538">
    <property type="entry name" value="SPOC_TFIIS"/>
    <property type="match status" value="1"/>
</dbReference>
<feature type="compositionally biased region" description="Basic residues" evidence="8">
    <location>
        <begin position="150"/>
        <end position="167"/>
    </location>
</feature>
<dbReference type="InterPro" id="IPR012921">
    <property type="entry name" value="SPOC_C"/>
</dbReference>
<evidence type="ECO:0000256" key="5">
    <source>
        <dbReference type="ARBA" id="ARBA00022771"/>
    </source>
</evidence>
<dbReference type="GO" id="GO:0000977">
    <property type="term" value="F:RNA polymerase II transcription regulatory region sequence-specific DNA binding"/>
    <property type="evidence" value="ECO:0007669"/>
    <property type="project" value="TreeGrafter"/>
</dbReference>
<keyword evidence="12" id="KW-1185">Reference proteome</keyword>
<feature type="region of interest" description="Disordered" evidence="8">
    <location>
        <begin position="446"/>
        <end position="473"/>
    </location>
</feature>
<dbReference type="SMART" id="SM00249">
    <property type="entry name" value="PHD"/>
    <property type="match status" value="1"/>
</dbReference>
<feature type="region of interest" description="Disordered" evidence="8">
    <location>
        <begin position="354"/>
        <end position="377"/>
    </location>
</feature>
<dbReference type="Pfam" id="PF00628">
    <property type="entry name" value="PHD"/>
    <property type="match status" value="1"/>
</dbReference>
<dbReference type="Gene3D" id="1.10.472.30">
    <property type="entry name" value="Transcription elongation factor S-II, central domain"/>
    <property type="match status" value="1"/>
</dbReference>
<dbReference type="InterPro" id="IPR036575">
    <property type="entry name" value="TFIIS_cen_dom_sf"/>
</dbReference>
<accession>A0A8H6T1J0</accession>
<evidence type="ECO:0000259" key="9">
    <source>
        <dbReference type="PROSITE" id="PS50016"/>
    </source>
</evidence>
<evidence type="ECO:0000313" key="11">
    <source>
        <dbReference type="EMBL" id="KAF7308546.1"/>
    </source>
</evidence>
<evidence type="ECO:0000313" key="12">
    <source>
        <dbReference type="Proteomes" id="UP000613580"/>
    </source>
</evidence>
<dbReference type="InterPro" id="IPR019787">
    <property type="entry name" value="Znf_PHD-finger"/>
</dbReference>
<feature type="region of interest" description="Disordered" evidence="8">
    <location>
        <begin position="90"/>
        <end position="187"/>
    </location>
</feature>
<evidence type="ECO:0000256" key="7">
    <source>
        <dbReference type="PROSITE-ProRule" id="PRU00146"/>
    </source>
</evidence>
<dbReference type="AlphaFoldDB" id="A0A8H6T1J0"/>
<dbReference type="InterPro" id="IPR003618">
    <property type="entry name" value="TFIIS_cen_dom"/>
</dbReference>
<feature type="domain" description="PHD-type" evidence="9">
    <location>
        <begin position="23"/>
        <end position="73"/>
    </location>
</feature>
<dbReference type="PROSITE" id="PS50016">
    <property type="entry name" value="ZF_PHD_2"/>
    <property type="match status" value="1"/>
</dbReference>
<keyword evidence="5 7" id="KW-0863">Zinc-finger</keyword>
<reference evidence="11" key="1">
    <citation type="submission" date="2020-05" db="EMBL/GenBank/DDBJ databases">
        <title>Mycena genomes resolve the evolution of fungal bioluminescence.</title>
        <authorList>
            <person name="Tsai I.J."/>
        </authorList>
    </citation>
    <scope>NUCLEOTIDE SEQUENCE</scope>
    <source>
        <strain evidence="11">110903Hualien_Pintung</strain>
    </source>
</reference>
<feature type="compositionally biased region" description="Basic and acidic residues" evidence="8">
    <location>
        <begin position="168"/>
        <end position="187"/>
    </location>
</feature>
<organism evidence="11 12">
    <name type="scientific">Mycena chlorophos</name>
    <name type="common">Agaric fungus</name>
    <name type="synonym">Agaricus chlorophos</name>
    <dbReference type="NCBI Taxonomy" id="658473"/>
    <lineage>
        <taxon>Eukaryota</taxon>
        <taxon>Fungi</taxon>
        <taxon>Dikarya</taxon>
        <taxon>Basidiomycota</taxon>
        <taxon>Agaricomycotina</taxon>
        <taxon>Agaricomycetes</taxon>
        <taxon>Agaricomycetidae</taxon>
        <taxon>Agaricales</taxon>
        <taxon>Marasmiineae</taxon>
        <taxon>Mycenaceae</taxon>
        <taxon>Mycena</taxon>
    </lineage>
</organism>
<dbReference type="InterPro" id="IPR013083">
    <property type="entry name" value="Znf_RING/FYVE/PHD"/>
</dbReference>
<comment type="caution">
    <text evidence="11">The sequence shown here is derived from an EMBL/GenBank/DDBJ whole genome shotgun (WGS) entry which is preliminary data.</text>
</comment>
<gene>
    <name evidence="11" type="ORF">HMN09_00703700</name>
</gene>
<feature type="compositionally biased region" description="Basic and acidic residues" evidence="8">
    <location>
        <begin position="361"/>
        <end position="377"/>
    </location>
</feature>
<proteinExistence type="inferred from homology"/>
<dbReference type="SUPFAM" id="SSF46942">
    <property type="entry name" value="Elongation factor TFIIS domain 2"/>
    <property type="match status" value="1"/>
</dbReference>
<dbReference type="PROSITE" id="PS51321">
    <property type="entry name" value="TFIIS_CENTRAL"/>
    <property type="match status" value="1"/>
</dbReference>
<evidence type="ECO:0000256" key="2">
    <source>
        <dbReference type="ARBA" id="ARBA00011050"/>
    </source>
</evidence>
<evidence type="ECO:0000256" key="3">
    <source>
        <dbReference type="ARBA" id="ARBA00021616"/>
    </source>
</evidence>
<feature type="compositionally biased region" description="Acidic residues" evidence="8">
    <location>
        <begin position="104"/>
        <end position="123"/>
    </location>
</feature>
<keyword evidence="4" id="KW-0479">Metal-binding</keyword>
<dbReference type="InterPro" id="IPR011011">
    <property type="entry name" value="Znf_FYVE_PHD"/>
</dbReference>
<dbReference type="OrthoDB" id="436852at2759"/>
<evidence type="ECO:0000256" key="6">
    <source>
        <dbReference type="ARBA" id="ARBA00022833"/>
    </source>
</evidence>
<dbReference type="GO" id="GO:0031564">
    <property type="term" value="P:transcription antitermination"/>
    <property type="evidence" value="ECO:0007669"/>
    <property type="project" value="TreeGrafter"/>
</dbReference>
<keyword evidence="6" id="KW-0862">Zinc</keyword>
<feature type="region of interest" description="Disordered" evidence="8">
    <location>
        <begin position="800"/>
        <end position="943"/>
    </location>
</feature>
<comment type="function">
    <text evidence="1">Negative regulator of transcription elongation.</text>
</comment>
<dbReference type="GO" id="GO:0031440">
    <property type="term" value="P:regulation of mRNA 3'-end processing"/>
    <property type="evidence" value="ECO:0007669"/>
    <property type="project" value="TreeGrafter"/>
</dbReference>
<dbReference type="GO" id="GO:0005634">
    <property type="term" value="C:nucleus"/>
    <property type="evidence" value="ECO:0007669"/>
    <property type="project" value="TreeGrafter"/>
</dbReference>
<name>A0A8H6T1J0_MYCCL</name>
<dbReference type="GO" id="GO:0001139">
    <property type="term" value="F:RNA polymerase II complex recruiting activity"/>
    <property type="evidence" value="ECO:0007669"/>
    <property type="project" value="TreeGrafter"/>
</dbReference>
<sequence length="943" mass="103164">MSRTTTRTKSQPKQKAKRDTPTDVYCLCHGVDDGSPMVNCGHCNEWYHFACVDLSEGTADDINVYICPPCVTKTGHRTVMLWEGPDAVEDASVAPQARVKAEQNDDEPQPSESEKDNESDEEYVGERTKRRRRRLSVSSESASEPEKPSRLRKRSSPKPPLKRKATKKANEPPAKRKKQDSSAHDDPARSFCLGKLEGVFSDIFLRYPHLPNSEGGGALMEKQPAELTDPEKAQLEESARQFAAELEQCVYEEYCEPDRTGKSSAGGKYKDRYRMLQFNLSKVDRTVLHKRIASGGITAKEISVMSSTDLANEQMQQSMKMAEQEALEHSILERTTAIPRAKLTHKGFEDIEDLDNVSSAERQREEEEKRERERERAARALRTRTLSLSVPPESPVSATWAGPAPRGPMSPVEAQQQQQDGGAVIVSELTAEPEMNLADLINIDDDPGPGVSPVAAAAGSPQQSIPEPILSPSATGISPFAMVKPEPTRASFDLNSLWSAPAPPKKHEDSPPRSPIPADNKEKDKPEQSMDLDDETDDKDFDMFLEEKESVVPTPEILQAAFEALPRVWTGKINMPLDSTIPQETPVNARQVGGRILESTSVLWKTLFPSDLLRIDGRVPVDKSAQFLLQTRMNSAKELIAVAFTPESSAASTGFQLLMDFLIAKGRHGLVFPWGSRPKEHHPGKELYIIPLLSSDSLPDYMELLDNFHLPKLRSANLLVGIWVLNKGKLVAPPAPPPPVPVPAAIPAAFPPSTGAVAVPPAPISFEPSVLAAEVAQLTPEQVRMMLQTLLPGGVASAAAPAVPVPQQPPSVVPPQQAPQAWGPPPPGYPYQQAPPYPQMGPPPPHQMGPPPHQMPPYGGPPPQHYDHRDYNNNRDQGPGGYDRGRDNAYYGNGHNGHNGHNNNGRNRGRGRGGNGGNGNNGHSPPPPVDSGWPRRQGQGGRW</sequence>
<feature type="compositionally biased region" description="Pro residues" evidence="8">
    <location>
        <begin position="803"/>
        <end position="864"/>
    </location>
</feature>
<feature type="domain" description="TFIIS central" evidence="10">
    <location>
        <begin position="188"/>
        <end position="338"/>
    </location>
</feature>
<dbReference type="Gene3D" id="3.30.40.10">
    <property type="entry name" value="Zinc/RING finger domain, C3HC4 (zinc finger)"/>
    <property type="match status" value="1"/>
</dbReference>
<feature type="region of interest" description="Disordered" evidence="8">
    <location>
        <begin position="389"/>
        <end position="420"/>
    </location>
</feature>
<evidence type="ECO:0000259" key="10">
    <source>
        <dbReference type="PROSITE" id="PS51321"/>
    </source>
</evidence>
<feature type="compositionally biased region" description="Basic and acidic residues" evidence="8">
    <location>
        <begin position="519"/>
        <end position="528"/>
    </location>
</feature>
<evidence type="ECO:0000256" key="4">
    <source>
        <dbReference type="ARBA" id="ARBA00022723"/>
    </source>
</evidence>
<feature type="region of interest" description="Disordered" evidence="8">
    <location>
        <begin position="494"/>
        <end position="536"/>
    </location>
</feature>